<feature type="region of interest" description="Disordered" evidence="1">
    <location>
        <begin position="24"/>
        <end position="61"/>
    </location>
</feature>
<dbReference type="EMBL" id="AOJO01000046">
    <property type="protein sequence ID" value="ELZ54638.1"/>
    <property type="molecule type" value="Genomic_DNA"/>
</dbReference>
<evidence type="ECO:0000313" key="2">
    <source>
        <dbReference type="EMBL" id="ELZ54638.1"/>
    </source>
</evidence>
<protein>
    <submittedName>
        <fullName evidence="2">Uncharacterized protein</fullName>
    </submittedName>
</protein>
<gene>
    <name evidence="2" type="ORF">C467_10693</name>
</gene>
<dbReference type="STRING" id="1227481.C467_10693"/>
<evidence type="ECO:0000256" key="1">
    <source>
        <dbReference type="SAM" id="MobiDB-lite"/>
    </source>
</evidence>
<name>M0F5P2_9EURY</name>
<keyword evidence="3" id="KW-1185">Reference proteome</keyword>
<reference evidence="2 3" key="1">
    <citation type="journal article" date="2014" name="PLoS Genet.">
        <title>Phylogenetically driven sequencing of extremely halophilic archaea reveals strategies for static and dynamic osmo-response.</title>
        <authorList>
            <person name="Becker E.A."/>
            <person name="Seitzer P.M."/>
            <person name="Tritt A."/>
            <person name="Larsen D."/>
            <person name="Krusor M."/>
            <person name="Yao A.I."/>
            <person name="Wu D."/>
            <person name="Madern D."/>
            <person name="Eisen J.A."/>
            <person name="Darling A.E."/>
            <person name="Facciotti M.T."/>
        </authorList>
    </citation>
    <scope>NUCLEOTIDE SEQUENCE [LARGE SCALE GENOMIC DNA]</scope>
    <source>
        <strain evidence="2 3">ATCC 700873</strain>
    </source>
</reference>
<accession>M0F5P2</accession>
<proteinExistence type="predicted"/>
<sequence>MTVSDSPRRTRATGWAWACLALFGGDAESVDPESADPREDESRDDGMSGDGASEGSPTAPE</sequence>
<dbReference type="AlphaFoldDB" id="M0F5P2"/>
<organism evidence="2 3">
    <name type="scientific">Halorubrum hochstenium ATCC 700873</name>
    <dbReference type="NCBI Taxonomy" id="1227481"/>
    <lineage>
        <taxon>Archaea</taxon>
        <taxon>Methanobacteriati</taxon>
        <taxon>Methanobacteriota</taxon>
        <taxon>Stenosarchaea group</taxon>
        <taxon>Halobacteria</taxon>
        <taxon>Halobacteriales</taxon>
        <taxon>Haloferacaceae</taxon>
        <taxon>Halorubrum</taxon>
    </lineage>
</organism>
<evidence type="ECO:0000313" key="3">
    <source>
        <dbReference type="Proteomes" id="UP000011689"/>
    </source>
</evidence>
<dbReference type="Proteomes" id="UP000011689">
    <property type="component" value="Unassembled WGS sequence"/>
</dbReference>
<feature type="compositionally biased region" description="Basic and acidic residues" evidence="1">
    <location>
        <begin position="35"/>
        <end position="46"/>
    </location>
</feature>
<dbReference type="PATRIC" id="fig|1227481.4.peg.2107"/>
<comment type="caution">
    <text evidence="2">The sequence shown here is derived from an EMBL/GenBank/DDBJ whole genome shotgun (WGS) entry which is preliminary data.</text>
</comment>